<proteinExistence type="predicted"/>
<dbReference type="PANTHER" id="PTHR43585:SF2">
    <property type="entry name" value="ATP-GRASP ENZYME FSQD"/>
    <property type="match status" value="1"/>
</dbReference>
<dbReference type="GO" id="GO:0005524">
    <property type="term" value="F:ATP binding"/>
    <property type="evidence" value="ECO:0007669"/>
    <property type="project" value="UniProtKB-UniRule"/>
</dbReference>
<keyword evidence="1" id="KW-0436">Ligase</keyword>
<dbReference type="GO" id="GO:0046872">
    <property type="term" value="F:metal ion binding"/>
    <property type="evidence" value="ECO:0007669"/>
    <property type="project" value="InterPro"/>
</dbReference>
<dbReference type="GO" id="GO:0016874">
    <property type="term" value="F:ligase activity"/>
    <property type="evidence" value="ECO:0007669"/>
    <property type="project" value="UniProtKB-KW"/>
</dbReference>
<organism evidence="7 8">
    <name type="scientific">Streptomyces telluris</name>
    <dbReference type="NCBI Taxonomy" id="2720021"/>
    <lineage>
        <taxon>Bacteria</taxon>
        <taxon>Bacillati</taxon>
        <taxon>Actinomycetota</taxon>
        <taxon>Actinomycetes</taxon>
        <taxon>Kitasatosporales</taxon>
        <taxon>Streptomycetaceae</taxon>
        <taxon>Streptomyces</taxon>
    </lineage>
</organism>
<dbReference type="PROSITE" id="PS50975">
    <property type="entry name" value="ATP_GRASP"/>
    <property type="match status" value="1"/>
</dbReference>
<feature type="compositionally biased region" description="Basic and acidic residues" evidence="5">
    <location>
        <begin position="428"/>
        <end position="442"/>
    </location>
</feature>
<dbReference type="InterPro" id="IPR011761">
    <property type="entry name" value="ATP-grasp"/>
</dbReference>
<dbReference type="Gene3D" id="3.30.470.20">
    <property type="entry name" value="ATP-grasp fold, B domain"/>
    <property type="match status" value="1"/>
</dbReference>
<evidence type="ECO:0000256" key="4">
    <source>
        <dbReference type="PROSITE-ProRule" id="PRU00409"/>
    </source>
</evidence>
<keyword evidence="3 4" id="KW-0067">ATP-binding</keyword>
<evidence type="ECO:0000256" key="3">
    <source>
        <dbReference type="ARBA" id="ARBA00022840"/>
    </source>
</evidence>
<dbReference type="InterPro" id="IPR052032">
    <property type="entry name" value="ATP-dep_AA_Ligase"/>
</dbReference>
<evidence type="ECO:0000259" key="6">
    <source>
        <dbReference type="PROSITE" id="PS50975"/>
    </source>
</evidence>
<dbReference type="Proteomes" id="UP001142374">
    <property type="component" value="Unassembled WGS sequence"/>
</dbReference>
<protein>
    <submittedName>
        <fullName evidence="7">ATP-grasp domain-containing protein</fullName>
    </submittedName>
</protein>
<sequence length="442" mass="45147">MAHLVLVETTPTAGFKVVSEAVALGHEVTFVAHSLDPYLAAEGGEEALKTPTRLLTGVPTTDPAGLLDVVGSLHRKHPVHGVLALSEGHLPATAEVAEALGLPFESTAVMRRLRDKHAVRELLGAAGVAQPAFRRALTVAEAVAAAGELGYPVVVKPADGFGSLHVGVANDAVEVAALAEAVTGTRSYGRGVAGSGVVLLEAYVPGPVVSCEMVTVDGVSTPYGCVDRMLAPAPHPVELGGCFPAELADDVREAVVRVCADALAAVGIRRAHTHTEVVLGPDGPQIIEINGRLIGGYVPTMINYVLERNIYHDVVELALGGSPSPSPVHGVGCIRAITAPVSGVLTGIDADAARQAPGTAEVMLHARPGQEVRPARNNFDRLGFLITTAATAAEARKAAEEAHDLVRVTVDGDGHGAGAGEGDGDGDGDGHGDGRHPAGDAS</sequence>
<evidence type="ECO:0000256" key="1">
    <source>
        <dbReference type="ARBA" id="ARBA00022598"/>
    </source>
</evidence>
<dbReference type="EMBL" id="JANIID010000010">
    <property type="protein sequence ID" value="MCQ8770920.1"/>
    <property type="molecule type" value="Genomic_DNA"/>
</dbReference>
<evidence type="ECO:0000313" key="7">
    <source>
        <dbReference type="EMBL" id="MCQ8770920.1"/>
    </source>
</evidence>
<feature type="region of interest" description="Disordered" evidence="5">
    <location>
        <begin position="410"/>
        <end position="442"/>
    </location>
</feature>
<dbReference type="InterPro" id="IPR040570">
    <property type="entry name" value="LAL_C2"/>
</dbReference>
<dbReference type="AlphaFoldDB" id="A0A9X2LGQ5"/>
<feature type="domain" description="ATP-grasp" evidence="6">
    <location>
        <begin position="120"/>
        <end position="319"/>
    </location>
</feature>
<dbReference type="SUPFAM" id="SSF56059">
    <property type="entry name" value="Glutathione synthetase ATP-binding domain-like"/>
    <property type="match status" value="1"/>
</dbReference>
<accession>A0A9X2LGQ5</accession>
<dbReference type="Pfam" id="PF18130">
    <property type="entry name" value="ATPgrasp_N"/>
    <property type="match status" value="1"/>
</dbReference>
<dbReference type="RefSeq" id="WP_256790626.1">
    <property type="nucleotide sequence ID" value="NZ_JANIID010000010.1"/>
</dbReference>
<reference evidence="7" key="1">
    <citation type="submission" date="2022-06" db="EMBL/GenBank/DDBJ databases">
        <title>WGS of actinobacteria.</title>
        <authorList>
            <person name="Thawai C."/>
        </authorList>
    </citation>
    <scope>NUCLEOTIDE SEQUENCE</scope>
    <source>
        <strain evidence="7">AA8</strain>
    </source>
</reference>
<dbReference type="InterPro" id="IPR041472">
    <property type="entry name" value="BL00235/CARNS1_N"/>
</dbReference>
<dbReference type="Gene3D" id="3.40.50.20">
    <property type="match status" value="1"/>
</dbReference>
<dbReference type="Pfam" id="PF18603">
    <property type="entry name" value="LAL_C2"/>
    <property type="match status" value="1"/>
</dbReference>
<evidence type="ECO:0000256" key="5">
    <source>
        <dbReference type="SAM" id="MobiDB-lite"/>
    </source>
</evidence>
<gene>
    <name evidence="7" type="ORF">NQU55_14235</name>
</gene>
<evidence type="ECO:0000256" key="2">
    <source>
        <dbReference type="ARBA" id="ARBA00022741"/>
    </source>
</evidence>
<keyword evidence="2 4" id="KW-0547">Nucleotide-binding</keyword>
<evidence type="ECO:0000313" key="8">
    <source>
        <dbReference type="Proteomes" id="UP001142374"/>
    </source>
</evidence>
<dbReference type="Pfam" id="PF13535">
    <property type="entry name" value="ATP-grasp_4"/>
    <property type="match status" value="1"/>
</dbReference>
<dbReference type="PANTHER" id="PTHR43585">
    <property type="entry name" value="FUMIPYRROLE BIOSYNTHESIS PROTEIN C"/>
    <property type="match status" value="1"/>
</dbReference>
<name>A0A9X2LGQ5_9ACTN</name>
<comment type="caution">
    <text evidence="7">The sequence shown here is derived from an EMBL/GenBank/DDBJ whole genome shotgun (WGS) entry which is preliminary data.</text>
</comment>
<keyword evidence="8" id="KW-1185">Reference proteome</keyword>